<evidence type="ECO:0000313" key="2">
    <source>
        <dbReference type="EMBL" id="MDQ0227135.1"/>
    </source>
</evidence>
<comment type="caution">
    <text evidence="2">The sequence shown here is derived from an EMBL/GenBank/DDBJ whole genome shotgun (WGS) entry which is preliminary data.</text>
</comment>
<dbReference type="PANTHER" id="PTHR43630:SF2">
    <property type="entry name" value="GLYCOSYLTRANSFERASE"/>
    <property type="match status" value="1"/>
</dbReference>
<dbReference type="Proteomes" id="UP001232245">
    <property type="component" value="Unassembled WGS sequence"/>
</dbReference>
<protein>
    <submittedName>
        <fullName evidence="2">Glycosyltransferase involved in cell wall biosynthesis</fullName>
    </submittedName>
</protein>
<evidence type="ECO:0000259" key="1">
    <source>
        <dbReference type="Pfam" id="PF00535"/>
    </source>
</evidence>
<dbReference type="EMBL" id="JAUSTZ010000008">
    <property type="protein sequence ID" value="MDQ0227135.1"/>
    <property type="molecule type" value="Genomic_DNA"/>
</dbReference>
<organism evidence="2 3">
    <name type="scientific">Metabacillus niabensis</name>
    <dbReference type="NCBI Taxonomy" id="324854"/>
    <lineage>
        <taxon>Bacteria</taxon>
        <taxon>Bacillati</taxon>
        <taxon>Bacillota</taxon>
        <taxon>Bacilli</taxon>
        <taxon>Bacillales</taxon>
        <taxon>Bacillaceae</taxon>
        <taxon>Metabacillus</taxon>
    </lineage>
</organism>
<evidence type="ECO:0000313" key="3">
    <source>
        <dbReference type="Proteomes" id="UP001232245"/>
    </source>
</evidence>
<dbReference type="Gene3D" id="1.25.40.10">
    <property type="entry name" value="Tetratricopeptide repeat domain"/>
    <property type="match status" value="1"/>
</dbReference>
<name>A0ABT9Z769_9BACI</name>
<dbReference type="SUPFAM" id="SSF53448">
    <property type="entry name" value="Nucleotide-diphospho-sugar transferases"/>
    <property type="match status" value="1"/>
</dbReference>
<keyword evidence="3" id="KW-1185">Reference proteome</keyword>
<dbReference type="SUPFAM" id="SSF81901">
    <property type="entry name" value="HCP-like"/>
    <property type="match status" value="1"/>
</dbReference>
<dbReference type="InterPro" id="IPR029044">
    <property type="entry name" value="Nucleotide-diphossugar_trans"/>
</dbReference>
<dbReference type="Gene3D" id="3.90.550.10">
    <property type="entry name" value="Spore Coat Polysaccharide Biosynthesis Protein SpsA, Chain A"/>
    <property type="match status" value="1"/>
</dbReference>
<dbReference type="InterPro" id="IPR011990">
    <property type="entry name" value="TPR-like_helical_dom_sf"/>
</dbReference>
<dbReference type="Pfam" id="PF00535">
    <property type="entry name" value="Glycos_transf_2"/>
    <property type="match status" value="1"/>
</dbReference>
<proteinExistence type="predicted"/>
<dbReference type="InterPro" id="IPR001173">
    <property type="entry name" value="Glyco_trans_2-like"/>
</dbReference>
<reference evidence="2 3" key="1">
    <citation type="submission" date="2023-07" db="EMBL/GenBank/DDBJ databases">
        <title>Genomic Encyclopedia of Type Strains, Phase IV (KMG-IV): sequencing the most valuable type-strain genomes for metagenomic binning, comparative biology and taxonomic classification.</title>
        <authorList>
            <person name="Goeker M."/>
        </authorList>
    </citation>
    <scope>NUCLEOTIDE SEQUENCE [LARGE SCALE GENOMIC DNA]</scope>
    <source>
        <strain evidence="2 3">DSM 17723</strain>
    </source>
</reference>
<accession>A0ABT9Z769</accession>
<gene>
    <name evidence="2" type="ORF">J2S02_003480</name>
</gene>
<feature type="domain" description="Glycosyltransferase 2-like" evidence="1">
    <location>
        <begin position="4"/>
        <end position="103"/>
    </location>
</feature>
<dbReference type="CDD" id="cd02511">
    <property type="entry name" value="Beta4Glucosyltransferase"/>
    <property type="match status" value="1"/>
</dbReference>
<dbReference type="RefSeq" id="WP_307190776.1">
    <property type="nucleotide sequence ID" value="NZ_JAUSTZ010000008.1"/>
</dbReference>
<dbReference type="PANTHER" id="PTHR43630">
    <property type="entry name" value="POLY-BETA-1,6-N-ACETYL-D-GLUCOSAMINE SYNTHASE"/>
    <property type="match status" value="1"/>
</dbReference>
<sequence length="356" mass="41572">MKISLAMIVKNEEKNIGRCLNSVRNIVDEIVVVDTGSQDNTIKVLKSMNDIKLFEIKWPDDFSKARNYSIEQTTGDYILVLDADEYMVSGTRSELEKMIKQNSIGRILLRNYFKKNNEVHESQIYISRFFPRDVRYVGAIHEQLNSDKHPRVDMDFIVKHDGYFETNKGERNIPLLIIQLKKNPNDPYYLYQLGKELRINNQFLQSINFLKKSYKLVNTNASYYHDLVLELINCGKELGDKDIFEVIKQNEMKLKRVTDFHFAKGMFFMDYCLKNLHSANSLIMEIEKSFLTCLTLAQEEFIEYVKGTSSFLASYNLGVYYEVTGNMKKAFHYYENSSLEGYNQALKRLELLNSGV</sequence>